<gene>
    <name evidence="1" type="ORF">SAMN05216202_3341</name>
</gene>
<protein>
    <submittedName>
        <fullName evidence="1">Uncharacterized protein</fullName>
    </submittedName>
</protein>
<dbReference type="Proteomes" id="UP000198600">
    <property type="component" value="Chromosome I"/>
</dbReference>
<evidence type="ECO:0000313" key="2">
    <source>
        <dbReference type="Proteomes" id="UP000198600"/>
    </source>
</evidence>
<reference evidence="2" key="1">
    <citation type="submission" date="2016-10" db="EMBL/GenBank/DDBJ databases">
        <authorList>
            <person name="Varghese N."/>
            <person name="Submissions S."/>
        </authorList>
    </citation>
    <scope>NUCLEOTIDE SEQUENCE [LARGE SCALE GENOMIC DNA]</scope>
    <source>
        <strain evidence="2">LMG 2223</strain>
    </source>
</reference>
<dbReference type="STRING" id="46679.SAMN05216202_3341"/>
<organism evidence="1 2">
    <name type="scientific">Pseudomonas mucidolens</name>
    <dbReference type="NCBI Taxonomy" id="46679"/>
    <lineage>
        <taxon>Bacteria</taxon>
        <taxon>Pseudomonadati</taxon>
        <taxon>Pseudomonadota</taxon>
        <taxon>Gammaproteobacteria</taxon>
        <taxon>Pseudomonadales</taxon>
        <taxon>Pseudomonadaceae</taxon>
        <taxon>Pseudomonas</taxon>
    </lineage>
</organism>
<evidence type="ECO:0000313" key="1">
    <source>
        <dbReference type="EMBL" id="SDV02528.1"/>
    </source>
</evidence>
<accession>A0A1H2NB59</accession>
<dbReference type="EMBL" id="LT629802">
    <property type="protein sequence ID" value="SDV02528.1"/>
    <property type="molecule type" value="Genomic_DNA"/>
</dbReference>
<keyword evidence="2" id="KW-1185">Reference proteome</keyword>
<sequence>MGVRYLQQRLGQSVGKARRNLQSLWKLGRPYHEVHYNGVFE</sequence>
<proteinExistence type="predicted"/>
<dbReference type="AlphaFoldDB" id="A0A1H2NB59"/>
<name>A0A1H2NB59_9PSED</name>